<accession>A0ABV7ZYK6</accession>
<feature type="signal peptide" evidence="1">
    <location>
        <begin position="1"/>
        <end position="21"/>
    </location>
</feature>
<evidence type="ECO:0000256" key="1">
    <source>
        <dbReference type="SAM" id="SignalP"/>
    </source>
</evidence>
<keyword evidence="4" id="KW-1185">Reference proteome</keyword>
<dbReference type="PANTHER" id="PTHR35812:SF1">
    <property type="entry name" value="LIPOPROTEIN"/>
    <property type="match status" value="1"/>
</dbReference>
<evidence type="ECO:0000259" key="2">
    <source>
        <dbReference type="Pfam" id="PF07603"/>
    </source>
</evidence>
<evidence type="ECO:0000313" key="3">
    <source>
        <dbReference type="EMBL" id="MFC3853557.1"/>
    </source>
</evidence>
<gene>
    <name evidence="3" type="ORF">ACFOOG_11990</name>
</gene>
<reference evidence="4" key="1">
    <citation type="journal article" date="2019" name="Int. J. Syst. Evol. Microbiol.">
        <title>The Global Catalogue of Microorganisms (GCM) 10K type strain sequencing project: providing services to taxonomists for standard genome sequencing and annotation.</title>
        <authorList>
            <consortium name="The Broad Institute Genomics Platform"/>
            <consortium name="The Broad Institute Genome Sequencing Center for Infectious Disease"/>
            <person name="Wu L."/>
            <person name="Ma J."/>
        </authorList>
    </citation>
    <scope>NUCLEOTIDE SEQUENCE [LARGE SCALE GENOMIC DNA]</scope>
    <source>
        <strain evidence="4">IBRC 10765</strain>
    </source>
</reference>
<feature type="chain" id="PRO_5047499812" evidence="1">
    <location>
        <begin position="22"/>
        <end position="174"/>
    </location>
</feature>
<keyword evidence="1" id="KW-0732">Signal</keyword>
<sequence length="174" mass="19338">MKTTLLSTTLLFCALSADLMAQSCRDSITATTPDRDFEVLDDGTAVHRPTGWVWMRCSLGQEWTGSTCTGAASVYTWTEALDVAEGETFAGHGDWKLPTNDQLLTLLEKRCTVPSINRTVFPNTASGSYWTATPFANDSGYSWGIAFDFGTVNFGYYDNDRFHVRLVSQHTRPR</sequence>
<feature type="domain" description="Lcl C-terminal" evidence="2">
    <location>
        <begin position="44"/>
        <end position="167"/>
    </location>
</feature>
<evidence type="ECO:0000313" key="4">
    <source>
        <dbReference type="Proteomes" id="UP001595617"/>
    </source>
</evidence>
<organism evidence="3 4">
    <name type="scientific">Saccharospirillum mangrovi</name>
    <dbReference type="NCBI Taxonomy" id="2161747"/>
    <lineage>
        <taxon>Bacteria</taxon>
        <taxon>Pseudomonadati</taxon>
        <taxon>Pseudomonadota</taxon>
        <taxon>Gammaproteobacteria</taxon>
        <taxon>Oceanospirillales</taxon>
        <taxon>Saccharospirillaceae</taxon>
        <taxon>Saccharospirillum</taxon>
    </lineage>
</organism>
<protein>
    <submittedName>
        <fullName evidence="3">DUF1566 domain-containing protein</fullName>
    </submittedName>
</protein>
<dbReference type="InterPro" id="IPR011460">
    <property type="entry name" value="Lcl_C"/>
</dbReference>
<comment type="caution">
    <text evidence="3">The sequence shown here is derived from an EMBL/GenBank/DDBJ whole genome shotgun (WGS) entry which is preliminary data.</text>
</comment>
<proteinExistence type="predicted"/>
<dbReference type="EMBL" id="JBHRYR010000003">
    <property type="protein sequence ID" value="MFC3853557.1"/>
    <property type="molecule type" value="Genomic_DNA"/>
</dbReference>
<dbReference type="Proteomes" id="UP001595617">
    <property type="component" value="Unassembled WGS sequence"/>
</dbReference>
<dbReference type="Pfam" id="PF07603">
    <property type="entry name" value="Lcl_C"/>
    <property type="match status" value="1"/>
</dbReference>
<name>A0ABV7ZYK6_9GAMM</name>
<dbReference type="RefSeq" id="WP_380696823.1">
    <property type="nucleotide sequence ID" value="NZ_JBHRYR010000003.1"/>
</dbReference>
<dbReference type="PANTHER" id="PTHR35812">
    <property type="entry name" value="LIPOPROTEIN"/>
    <property type="match status" value="1"/>
</dbReference>